<evidence type="ECO:0000256" key="5">
    <source>
        <dbReference type="ARBA" id="ARBA00022840"/>
    </source>
</evidence>
<dbReference type="Gene3D" id="3.30.260.10">
    <property type="entry name" value="TCP-1-like chaperonin intermediate domain"/>
    <property type="match status" value="1"/>
</dbReference>
<dbReference type="SUPFAM" id="SSF48592">
    <property type="entry name" value="GroEL equatorial domain-like"/>
    <property type="match status" value="1"/>
</dbReference>
<evidence type="ECO:0000313" key="9">
    <source>
        <dbReference type="Proteomes" id="UP000029725"/>
    </source>
</evidence>
<dbReference type="PROSITE" id="PS00995">
    <property type="entry name" value="TCP1_3"/>
    <property type="match status" value="1"/>
</dbReference>
<dbReference type="AlphaFoldDB" id="A0A098VQF7"/>
<dbReference type="PROSITE" id="PS00751">
    <property type="entry name" value="TCP1_2"/>
    <property type="match status" value="1"/>
</dbReference>
<dbReference type="HOGENOM" id="CLU_008891_5_1_1"/>
<dbReference type="InterPro" id="IPR017998">
    <property type="entry name" value="Chaperone_TCP-1"/>
</dbReference>
<dbReference type="GeneID" id="25260081"/>
<comment type="caution">
    <text evidence="8">The sequence shown here is derived from an EMBL/GenBank/DDBJ whole genome shotgun (WGS) entry which is preliminary data.</text>
</comment>
<dbReference type="Proteomes" id="UP000029725">
    <property type="component" value="Unassembled WGS sequence"/>
</dbReference>
<dbReference type="GO" id="GO:0016887">
    <property type="term" value="F:ATP hydrolysis activity"/>
    <property type="evidence" value="ECO:0007669"/>
    <property type="project" value="InterPro"/>
</dbReference>
<evidence type="ECO:0000256" key="2">
    <source>
        <dbReference type="ARBA" id="ARBA00008020"/>
    </source>
</evidence>
<dbReference type="Gene3D" id="1.10.560.10">
    <property type="entry name" value="GroEL-like equatorial domain"/>
    <property type="match status" value="1"/>
</dbReference>
<dbReference type="EMBL" id="JMKJ01000421">
    <property type="protein sequence ID" value="KGG51044.1"/>
    <property type="molecule type" value="Genomic_DNA"/>
</dbReference>
<comment type="similarity">
    <text evidence="2 7">Belongs to the TCP-1 chaperonin family.</text>
</comment>
<sequence length="516" mass="55007">MLVDELGEVTISNDGATILSMLEVEHPTARMLVEMSRLQDKEVGDGTTSVVLLAAELLRQANELIKLKIHPTTIISGFRLALRESCKFIAEKLAIPVDSLGKDTLIHVARTCLSSKILGAGGLPDEEASSFFAKMAADAIMAVRTPADGGSSKNAFKYPVNGVSILKAHGQSQLDSFLVNGYALNCVAASPAMKSSIKNARIACLDFNLQRIRLPLGVNVLVSDPDKLEDIRKREIDLTRERIQKVLASGANVVLTTRGIDDMAMKLFVEAGAIAVRRVAREDILRICKLTGATLLTTLATLEGTEAFDASALGTAESINLKTFASDECLLIETGSAVTGAASIILRGPTSIALDEMERSMHDALCVVKRTLESSSVVAGGGAVEAALSVFLESFASSIGSREQLAIAKFAESLLTIPKSLALNAGKDSTELIGRLRAFHYKNQQNPTGVSGPLLTTNSPHMGLDLIQGTVRNNAQAGVLEPTMVKLKALKAATEAAISILRIDDMIKIFPDEKKE</sequence>
<dbReference type="GO" id="GO:0005832">
    <property type="term" value="C:chaperonin-containing T-complex"/>
    <property type="evidence" value="ECO:0007669"/>
    <property type="project" value="UniProtKB-ARBA"/>
</dbReference>
<evidence type="ECO:0000256" key="3">
    <source>
        <dbReference type="ARBA" id="ARBA00011381"/>
    </source>
</evidence>
<accession>A0A098VQF7</accession>
<dbReference type="Gene3D" id="3.50.7.10">
    <property type="entry name" value="GroEL"/>
    <property type="match status" value="1"/>
</dbReference>
<dbReference type="InterPro" id="IPR027409">
    <property type="entry name" value="GroEL-like_apical_dom_sf"/>
</dbReference>
<keyword evidence="9" id="KW-1185">Reference proteome</keyword>
<dbReference type="InterPro" id="IPR002194">
    <property type="entry name" value="Chaperonin_TCP-1_CS"/>
</dbReference>
<proteinExistence type="inferred from homology"/>
<dbReference type="NCBIfam" id="NF041083">
    <property type="entry name" value="thermosome_beta"/>
    <property type="match status" value="1"/>
</dbReference>
<keyword evidence="6 7" id="KW-0143">Chaperone</keyword>
<dbReference type="PANTHER" id="PTHR11353">
    <property type="entry name" value="CHAPERONIN"/>
    <property type="match status" value="1"/>
</dbReference>
<dbReference type="Pfam" id="PF00118">
    <property type="entry name" value="Cpn60_TCP1"/>
    <property type="match status" value="1"/>
</dbReference>
<dbReference type="InterPro" id="IPR027413">
    <property type="entry name" value="GROEL-like_equatorial_sf"/>
</dbReference>
<dbReference type="RefSeq" id="XP_013237471.1">
    <property type="nucleotide sequence ID" value="XM_013382017.1"/>
</dbReference>
<evidence type="ECO:0000256" key="6">
    <source>
        <dbReference type="ARBA" id="ARBA00023186"/>
    </source>
</evidence>
<dbReference type="GO" id="GO:0051082">
    <property type="term" value="F:unfolded protein binding"/>
    <property type="evidence" value="ECO:0007669"/>
    <property type="project" value="InterPro"/>
</dbReference>
<protein>
    <submittedName>
        <fullName evidence="8">Subunit alpha of T-complex protein 1</fullName>
    </submittedName>
</protein>
<evidence type="ECO:0000256" key="4">
    <source>
        <dbReference type="ARBA" id="ARBA00022741"/>
    </source>
</evidence>
<dbReference type="VEuPathDB" id="MicrosporidiaDB:DI09_47p220"/>
<gene>
    <name evidence="8" type="ORF">DI09_47p220</name>
</gene>
<dbReference type="OrthoDB" id="10248520at2759"/>
<comment type="subunit">
    <text evidence="3">Component of the T-complex protein 1 (TCP1) complex.</text>
</comment>
<dbReference type="InterPro" id="IPR053374">
    <property type="entry name" value="TCP-1_chaperonin"/>
</dbReference>
<dbReference type="InterPro" id="IPR027410">
    <property type="entry name" value="TCP-1-like_intermed_sf"/>
</dbReference>
<keyword evidence="5 7" id="KW-0067">ATP-binding</keyword>
<reference evidence="8 9" key="1">
    <citation type="submission" date="2014-04" db="EMBL/GenBank/DDBJ databases">
        <title>A new species of microsporidia sheds light on the evolution of extreme parasitism.</title>
        <authorList>
            <person name="Haag K.L."/>
            <person name="James T.Y."/>
            <person name="Larsson R."/>
            <person name="Schaer T.M."/>
            <person name="Refardt D."/>
            <person name="Pombert J.-F."/>
            <person name="Ebert D."/>
        </authorList>
    </citation>
    <scope>NUCLEOTIDE SEQUENCE [LARGE SCALE GENOMIC DNA]</scope>
    <source>
        <strain evidence="8 9">UGP3</strain>
        <tissue evidence="8">Spores</tissue>
    </source>
</reference>
<dbReference type="PRINTS" id="PR00304">
    <property type="entry name" value="TCOMPLEXTCP1"/>
</dbReference>
<evidence type="ECO:0000256" key="7">
    <source>
        <dbReference type="RuleBase" id="RU004187"/>
    </source>
</evidence>
<evidence type="ECO:0000256" key="1">
    <source>
        <dbReference type="ARBA" id="ARBA00002912"/>
    </source>
</evidence>
<comment type="function">
    <text evidence="1">Molecular chaperone; assists the folding of proteins upon ATP hydrolysis.</text>
</comment>
<organism evidence="8 9">
    <name type="scientific">Mitosporidium daphniae</name>
    <dbReference type="NCBI Taxonomy" id="1485682"/>
    <lineage>
        <taxon>Eukaryota</taxon>
        <taxon>Fungi</taxon>
        <taxon>Fungi incertae sedis</taxon>
        <taxon>Microsporidia</taxon>
        <taxon>Mitosporidium</taxon>
    </lineage>
</organism>
<dbReference type="InterPro" id="IPR002423">
    <property type="entry name" value="Cpn60/GroEL/TCP-1"/>
</dbReference>
<dbReference type="GO" id="GO:0005524">
    <property type="term" value="F:ATP binding"/>
    <property type="evidence" value="ECO:0007669"/>
    <property type="project" value="UniProtKB-KW"/>
</dbReference>
<evidence type="ECO:0000313" key="8">
    <source>
        <dbReference type="EMBL" id="KGG51044.1"/>
    </source>
</evidence>
<dbReference type="SUPFAM" id="SSF52029">
    <property type="entry name" value="GroEL apical domain-like"/>
    <property type="match status" value="1"/>
</dbReference>
<dbReference type="GO" id="GO:0140662">
    <property type="term" value="F:ATP-dependent protein folding chaperone"/>
    <property type="evidence" value="ECO:0007669"/>
    <property type="project" value="InterPro"/>
</dbReference>
<name>A0A098VQF7_9MICR</name>
<keyword evidence="4 7" id="KW-0547">Nucleotide-binding</keyword>
<dbReference type="SUPFAM" id="SSF54849">
    <property type="entry name" value="GroEL-intermediate domain like"/>
    <property type="match status" value="1"/>
</dbReference>